<dbReference type="PANTHER" id="PTHR43649:SF12">
    <property type="entry name" value="DIACETYLCHITOBIOSE BINDING PROTEIN DASA"/>
    <property type="match status" value="1"/>
</dbReference>
<organism evidence="1 2">
    <name type="scientific">Orenia metallireducens</name>
    <dbReference type="NCBI Taxonomy" id="1413210"/>
    <lineage>
        <taxon>Bacteria</taxon>
        <taxon>Bacillati</taxon>
        <taxon>Bacillota</taxon>
        <taxon>Clostridia</taxon>
        <taxon>Halanaerobiales</taxon>
        <taxon>Halobacteroidaceae</taxon>
        <taxon>Orenia</taxon>
    </lineage>
</organism>
<gene>
    <name evidence="1" type="ORF">SAMN06265827_11416</name>
</gene>
<sequence>MKRYSIMILVGLLALSIIVSGCGNKGASNTGANDNEKGKPAEISIASWNLQADALEEAAEKFNKSQSEVKVNVRRVSNSYDSIVPALTAGIGAPDIVAVQMRDFANFMGKFPDQFVDLSDELMPRKDEFSDAGWGASTKDGKIYAIPVDIAPTAVYYRKDYFEEAGINPDNLTTWDKFMKAGKKLQSKLDGVKMTTFSLTSNETYDFWQMIANQLGGRFYDEQGKIDFTNEANIKAMKLVKELKEKDLVVDSPSWNDRVRAVVNGETATIVYPIWWAGTVKTQAADQAGKWGIMPLPAFTEGGPNQANLGGSVFAVTTQSEHPEAAWKFLKYLLLTEEGQKIQMDYGLFPAWKPFYKSESFATVDKYFGFSLAKRFSELATDIPAMKFGEHFYDVSRPLETAFGQILNGKKDIKEAFKDAEKAASKASGLPVSK</sequence>
<dbReference type="SUPFAM" id="SSF53850">
    <property type="entry name" value="Periplasmic binding protein-like II"/>
    <property type="match status" value="1"/>
</dbReference>
<dbReference type="PROSITE" id="PS51257">
    <property type="entry name" value="PROKAR_LIPOPROTEIN"/>
    <property type="match status" value="1"/>
</dbReference>
<dbReference type="PANTHER" id="PTHR43649">
    <property type="entry name" value="ARABINOSE-BINDING PROTEIN-RELATED"/>
    <property type="match status" value="1"/>
</dbReference>
<dbReference type="Pfam" id="PF01547">
    <property type="entry name" value="SBP_bac_1"/>
    <property type="match status" value="1"/>
</dbReference>
<dbReference type="Proteomes" id="UP000219573">
    <property type="component" value="Unassembled WGS sequence"/>
</dbReference>
<evidence type="ECO:0000313" key="1">
    <source>
        <dbReference type="EMBL" id="SNY30617.1"/>
    </source>
</evidence>
<dbReference type="CDD" id="cd13585">
    <property type="entry name" value="PBP2_TMBP_like"/>
    <property type="match status" value="1"/>
</dbReference>
<dbReference type="AlphaFoldDB" id="A0A285H4D2"/>
<dbReference type="EMBL" id="OBDZ01000014">
    <property type="protein sequence ID" value="SNY30617.1"/>
    <property type="molecule type" value="Genomic_DNA"/>
</dbReference>
<proteinExistence type="predicted"/>
<dbReference type="OrthoDB" id="9768630at2"/>
<accession>A0A285H4D2</accession>
<evidence type="ECO:0000313" key="2">
    <source>
        <dbReference type="Proteomes" id="UP000219573"/>
    </source>
</evidence>
<dbReference type="Gene3D" id="3.40.190.10">
    <property type="entry name" value="Periplasmic binding protein-like II"/>
    <property type="match status" value="1"/>
</dbReference>
<dbReference type="InterPro" id="IPR050490">
    <property type="entry name" value="Bact_solute-bd_prot1"/>
</dbReference>
<reference evidence="2" key="1">
    <citation type="submission" date="2017-09" db="EMBL/GenBank/DDBJ databases">
        <authorList>
            <person name="Varghese N."/>
            <person name="Submissions S."/>
        </authorList>
    </citation>
    <scope>NUCLEOTIDE SEQUENCE [LARGE SCALE GENOMIC DNA]</scope>
    <source>
        <strain evidence="2">MSL47</strain>
    </source>
</reference>
<dbReference type="InterPro" id="IPR006059">
    <property type="entry name" value="SBP"/>
</dbReference>
<keyword evidence="2" id="KW-1185">Reference proteome</keyword>
<name>A0A285H4D2_9FIRM</name>
<dbReference type="RefSeq" id="WP_097018016.1">
    <property type="nucleotide sequence ID" value="NZ_OBDZ01000014.1"/>
</dbReference>
<protein>
    <submittedName>
        <fullName evidence="1">Carbohydrate ABC transporter substrate-binding protein, CUT1 family</fullName>
    </submittedName>
</protein>